<evidence type="ECO:0000313" key="1">
    <source>
        <dbReference type="EMBL" id="ACD21867.1"/>
    </source>
</evidence>
<reference evidence="1" key="2">
    <citation type="submission" date="2009-08" db="EMBL/GenBank/DDBJ databases">
        <authorList>
            <person name="Shrivastava S."/>
            <person name="Brinkac L.M."/>
            <person name="Dodson R.J."/>
            <person name="Harkins D.M."/>
            <person name="Durkin A.S."/>
            <person name="Sutton G."/>
        </authorList>
    </citation>
    <scope>NUCLEOTIDE SEQUENCE</scope>
    <source>
        <strain evidence="1">Eklund 17B</strain>
    </source>
</reference>
<accession>U4PFT3</accession>
<organism evidence="1">
    <name type="scientific">Clostridium botulinum (strain Eklund 17B / Type B)</name>
    <dbReference type="NCBI Taxonomy" id="935198"/>
    <lineage>
        <taxon>Bacteria</taxon>
        <taxon>Bacillati</taxon>
        <taxon>Bacillota</taxon>
        <taxon>Clostridia</taxon>
        <taxon>Eubacteriales</taxon>
        <taxon>Clostridiaceae</taxon>
        <taxon>Clostridium</taxon>
    </lineage>
</organism>
<dbReference type="AlphaFoldDB" id="B2THD7"/>
<gene>
    <name evidence="1" type="ordered locus">CLL_A0035</name>
</gene>
<name>B2THD7_CLOBB</name>
<dbReference type="EMBL" id="CP001056">
    <property type="protein sequence ID" value="ACD21867.1"/>
    <property type="molecule type" value="Genomic_DNA"/>
</dbReference>
<proteinExistence type="predicted"/>
<protein>
    <submittedName>
        <fullName evidence="1">Uncharacterized protein</fullName>
    </submittedName>
</protein>
<dbReference type="PATRIC" id="fig|935198.13.peg.26"/>
<sequence length="78" mass="9422">MLINLEDVKKQRDIKNGLDDEHIKIFRMISDLLVKIEDKNHREKIISNIYDSTKFFERRLYSKKEVQKGRECKIISIN</sequence>
<reference evidence="1" key="1">
    <citation type="submission" date="2009-06" db="EMBL/GenBank/DDBJ databases">
        <authorList>
            <consortium name="US DOE Joint Genome Institute (JGI-PGF)"/>
            <person name="Lucas S."/>
            <person name="Copeland A."/>
            <person name="Lapidus A."/>
            <person name="Glavina del Rio T."/>
            <person name="Dalin E."/>
            <person name="Tice H."/>
            <person name="Bruce D."/>
            <person name="Goodwin L."/>
            <person name="Pitluck S."/>
            <person name="Kyrpides N."/>
            <person name="Mavromatis K."/>
            <person name="Ivanova N."/>
            <person name="Saunders E."/>
            <person name="Brettin T."/>
            <person name="Detter J.C."/>
            <person name="Han C."/>
            <person name="Larimer F."/>
            <person name="Land M."/>
            <person name="Hauser L."/>
            <person name="Markowitz V."/>
            <person name="Cheng J.-F."/>
            <person name="Hugenholtz P."/>
            <person name="Woyke T."/>
            <person name="Wu D."/>
            <person name="Gronow S."/>
            <person name="Klenk H.-P."/>
            <person name="Eisen J.A."/>
        </authorList>
    </citation>
    <scope>NUCLEOTIDE SEQUENCE</scope>
    <source>
        <strain evidence="1">Eklund 17B</strain>
    </source>
</reference>
<dbReference type="KEGG" id="cbk:CLL_A0035"/>
<accession>B2THD7</accession>
<dbReference type="HOGENOM" id="CLU_2615699_0_0_9"/>